<dbReference type="EMBL" id="RQFA01000028">
    <property type="protein sequence ID" value="TGK35593.1"/>
    <property type="molecule type" value="Genomic_DNA"/>
</dbReference>
<dbReference type="InterPro" id="IPR011458">
    <property type="entry name" value="DUF1564"/>
</dbReference>
<feature type="compositionally biased region" description="Basic and acidic residues" evidence="1">
    <location>
        <begin position="173"/>
        <end position="187"/>
    </location>
</feature>
<protein>
    <submittedName>
        <fullName evidence="2">DUF1564 family protein</fullName>
    </submittedName>
</protein>
<comment type="caution">
    <text evidence="2">The sequence shown here is derived from an EMBL/GenBank/DDBJ whole genome shotgun (WGS) entry which is preliminary data.</text>
</comment>
<organism evidence="2 3">
    <name type="scientific">Leptospira gomenensis</name>
    <dbReference type="NCBI Taxonomy" id="2484974"/>
    <lineage>
        <taxon>Bacteria</taxon>
        <taxon>Pseudomonadati</taxon>
        <taxon>Spirochaetota</taxon>
        <taxon>Spirochaetia</taxon>
        <taxon>Leptospirales</taxon>
        <taxon>Leptospiraceae</taxon>
        <taxon>Leptospira</taxon>
    </lineage>
</organism>
<feature type="compositionally biased region" description="Low complexity" evidence="1">
    <location>
        <begin position="83"/>
        <end position="92"/>
    </location>
</feature>
<evidence type="ECO:0000313" key="2">
    <source>
        <dbReference type="EMBL" id="TGK35593.1"/>
    </source>
</evidence>
<evidence type="ECO:0000313" key="3">
    <source>
        <dbReference type="Proteomes" id="UP000298277"/>
    </source>
</evidence>
<sequence length="193" mass="21421">MGYLLLNNEEEISSRLQNDRKETVTLLVPEETWLRYGERYGEAAARRLPKKIPELLRTYAKFLTATKRLGKKAGTTLYQPSTSASASAVAAAVDRRRTSFGSEAPEEGAKDAPPNNDQATGDSADGVSPELRALRTERNGLWGEQNWNLSRERDLPEDQNSLENLDPAGEQNLSRKQDSSEDQDPAKGQEPMS</sequence>
<feature type="non-terminal residue" evidence="2">
    <location>
        <position position="193"/>
    </location>
</feature>
<keyword evidence="3" id="KW-1185">Reference proteome</keyword>
<name>A0A5F1YDL5_9LEPT</name>
<dbReference type="Proteomes" id="UP000298277">
    <property type="component" value="Unassembled WGS sequence"/>
</dbReference>
<evidence type="ECO:0000256" key="1">
    <source>
        <dbReference type="SAM" id="MobiDB-lite"/>
    </source>
</evidence>
<proteinExistence type="predicted"/>
<dbReference type="Pfam" id="PF07600">
    <property type="entry name" value="DUF1564"/>
    <property type="match status" value="1"/>
</dbReference>
<reference evidence="2" key="1">
    <citation type="journal article" date="2019" name="PLoS Negl. Trop. Dis.">
        <title>Revisiting the worldwide diversity of Leptospira species in the environment.</title>
        <authorList>
            <person name="Vincent A.T."/>
            <person name="Schiettekatte O."/>
            <person name="Bourhy P."/>
            <person name="Veyrier F.J."/>
            <person name="Picardeau M."/>
        </authorList>
    </citation>
    <scope>NUCLEOTIDE SEQUENCE [LARGE SCALE GENOMIC DNA]</scope>
    <source>
        <strain evidence="2">201800299</strain>
    </source>
</reference>
<feature type="region of interest" description="Disordered" evidence="1">
    <location>
        <begin position="78"/>
        <end position="193"/>
    </location>
</feature>
<accession>A0A5F1YDL5</accession>
<gene>
    <name evidence="2" type="ORF">EHQ17_06650</name>
</gene>
<dbReference type="RefSeq" id="WP_135736162.1">
    <property type="nucleotide sequence ID" value="NZ_RQFA01000028.1"/>
</dbReference>
<dbReference type="AlphaFoldDB" id="A0A5F1YDL5"/>